<feature type="region of interest" description="Disordered" evidence="1">
    <location>
        <begin position="618"/>
        <end position="692"/>
    </location>
</feature>
<keyword evidence="2" id="KW-1133">Transmembrane helix</keyword>
<proteinExistence type="predicted"/>
<gene>
    <name evidence="4 5" type="primary">LOC113798285</name>
</gene>
<feature type="compositionally biased region" description="Low complexity" evidence="1">
    <location>
        <begin position="342"/>
        <end position="355"/>
    </location>
</feature>
<reference evidence="4 5" key="1">
    <citation type="submission" date="2025-04" db="UniProtKB">
        <authorList>
            <consortium name="RefSeq"/>
        </authorList>
    </citation>
    <scope>IDENTIFICATION</scope>
    <source>
        <strain evidence="4 5">Airmid</strain>
    </source>
</reference>
<dbReference type="OMA" id="HWNSSSI"/>
<feature type="compositionally biased region" description="Acidic residues" evidence="1">
    <location>
        <begin position="307"/>
        <end position="339"/>
    </location>
</feature>
<feature type="region of interest" description="Disordered" evidence="1">
    <location>
        <begin position="207"/>
        <end position="236"/>
    </location>
</feature>
<evidence type="ECO:0000256" key="2">
    <source>
        <dbReference type="SAM" id="Phobius"/>
    </source>
</evidence>
<keyword evidence="2" id="KW-0472">Membrane</keyword>
<dbReference type="KEGG" id="dpte:113798285"/>
<dbReference type="Proteomes" id="UP000515146">
    <property type="component" value="Unplaced"/>
</dbReference>
<evidence type="ECO:0000313" key="4">
    <source>
        <dbReference type="RefSeq" id="XP_027204599.1"/>
    </source>
</evidence>
<feature type="region of interest" description="Disordered" evidence="1">
    <location>
        <begin position="253"/>
        <end position="355"/>
    </location>
</feature>
<accession>A0A6P6YIA3</accession>
<keyword evidence="3" id="KW-1185">Reference proteome</keyword>
<feature type="region of interest" description="Disordered" evidence="1">
    <location>
        <begin position="712"/>
        <end position="758"/>
    </location>
</feature>
<keyword evidence="2" id="KW-0812">Transmembrane</keyword>
<name>A0A6P6YIA3_DERPT</name>
<organism evidence="3 4">
    <name type="scientific">Dermatophagoides pteronyssinus</name>
    <name type="common">European house dust mite</name>
    <dbReference type="NCBI Taxonomy" id="6956"/>
    <lineage>
        <taxon>Eukaryota</taxon>
        <taxon>Metazoa</taxon>
        <taxon>Ecdysozoa</taxon>
        <taxon>Arthropoda</taxon>
        <taxon>Chelicerata</taxon>
        <taxon>Arachnida</taxon>
        <taxon>Acari</taxon>
        <taxon>Acariformes</taxon>
        <taxon>Sarcoptiformes</taxon>
        <taxon>Astigmata</taxon>
        <taxon>Psoroptidia</taxon>
        <taxon>Analgoidea</taxon>
        <taxon>Pyroglyphidae</taxon>
        <taxon>Dermatophagoidinae</taxon>
        <taxon>Dermatophagoides</taxon>
    </lineage>
</organism>
<dbReference type="OrthoDB" id="10515230at2759"/>
<protein>
    <submittedName>
        <fullName evidence="4 5">Uncharacterized protein LOC113798285 isoform X1</fullName>
    </submittedName>
</protein>
<dbReference type="RefSeq" id="XP_027204599.1">
    <property type="nucleotide sequence ID" value="XM_027348798.1"/>
</dbReference>
<feature type="region of interest" description="Disordered" evidence="1">
    <location>
        <begin position="372"/>
        <end position="412"/>
    </location>
</feature>
<dbReference type="RefSeq" id="XP_027204601.1">
    <property type="nucleotide sequence ID" value="XM_027348800.1"/>
</dbReference>
<feature type="compositionally biased region" description="Low complexity" evidence="1">
    <location>
        <begin position="263"/>
        <end position="290"/>
    </location>
</feature>
<dbReference type="AlphaFoldDB" id="A0A6P6YIA3"/>
<evidence type="ECO:0000313" key="3">
    <source>
        <dbReference type="Proteomes" id="UP000515146"/>
    </source>
</evidence>
<feature type="compositionally biased region" description="Low complexity" evidence="1">
    <location>
        <begin position="392"/>
        <end position="409"/>
    </location>
</feature>
<feature type="transmembrane region" description="Helical" evidence="2">
    <location>
        <begin position="766"/>
        <end position="789"/>
    </location>
</feature>
<feature type="compositionally biased region" description="Polar residues" evidence="1">
    <location>
        <begin position="207"/>
        <end position="227"/>
    </location>
</feature>
<sequence>MDDNLNNNKWRPIQMMKSTLATFRSRHRLSVISNHRSISLSSIWLTIMIIISTNITIQHAIANDNNNTADNTMVISLEDLSTVSDDIEMIHDDSDDPDRASLLRQPIRSLFVAPPTSSKRSSSGDSNIRPVRFINFTQILINRNRRLNLTTTSTISPPHSPSSVTNIRNIRKKYIRLGGGGNLNSHTTVVPRLTTLVKTFPSSAITSTTTINPNTEDMRQGRSNHQFGQKKKKKKTLIKVKVKNGDEQLLFYDHHSTAAKQPSTTTTTSTTSTTQTPTTTTTASYITTTTKELSRKKKQDHHHQSSADDDSTTTVPEEEAEEEPDAVEIGEEVEIDDNSGDQTLIPTTTTTTTQMPTTTLKREDVYETVPITLPPQYDDSRDDGYFKRRRPTTTTTTTSTTSTSTSSPTEIPSMMTLEPMMEQFSPHYHHHHPDVHPDLMADQIPMFHPMMSSSPPYHHHHARPAPIIPFMPPPPQPLQPMSGHPGLMMAGPPPLSSPVPRQCHFRMETICPTMSMARRSQFQCFGDGIIHCDGRVSRMCRLFERQSHLRDQGMMLDAMQSSSSTTTDMPPPMIRYYRPDPNNYFYCNQPLMTDECVGIAECVSDASSAFMADMMAGNSLTEPDDQDDEPDIEYKKASPSKLNYRPKPYGKNSPAKQTELKVNHDQDEDDETVNKPPQYHLPSDKLNSKFDGNITTTVIPTTAIPLTTASKFDEESSSNHIEGGGGHQSSSLRSNQPNDLLPPQPPAATTTVAHHRSPQPLSRVQVGLIGALIALGSLMFVMVAALAYYSYRKRSSLQTDTEHGAAIFSRQYLVDRFRHYWALFINNNTRQTQTENKPTDDDHSTAANIPKPRFTLSSFIQRF</sequence>
<feature type="compositionally biased region" description="Acidic residues" evidence="1">
    <location>
        <begin position="622"/>
        <end position="631"/>
    </location>
</feature>
<evidence type="ECO:0000313" key="5">
    <source>
        <dbReference type="RefSeq" id="XP_027204601.1"/>
    </source>
</evidence>
<evidence type="ECO:0000256" key="1">
    <source>
        <dbReference type="SAM" id="MobiDB-lite"/>
    </source>
</evidence>